<sequence>MFFILELLRVYHLDKYLISNINIVVEVIEGVILTMAIVLFFRNKSKTSNY</sequence>
<reference evidence="2" key="2">
    <citation type="submission" date="2009-08" db="EMBL/GenBank/DDBJ databases">
        <authorList>
            <person name="Shrivastava S."/>
            <person name="Brinkac L.M."/>
            <person name="Dodson R.J."/>
            <person name="Harkins D.M."/>
            <person name="Durkin A.S."/>
            <person name="Sutton G."/>
        </authorList>
    </citation>
    <scope>NUCLEOTIDE SEQUENCE</scope>
    <source>
        <strain evidence="2">Eklund 17B</strain>
    </source>
</reference>
<keyword evidence="1" id="KW-0472">Membrane</keyword>
<gene>
    <name evidence="2" type="ordered locus">CLL_A2182</name>
</gene>
<dbReference type="PATRIC" id="fig|935198.13.peg.2136"/>
<dbReference type="HOGENOM" id="CLU_200313_0_0_9"/>
<reference evidence="2" key="1">
    <citation type="submission" date="2009-06" db="EMBL/GenBank/DDBJ databases">
        <authorList>
            <consortium name="US DOE Joint Genome Institute (JGI-PGF)"/>
            <person name="Lucas S."/>
            <person name="Copeland A."/>
            <person name="Lapidus A."/>
            <person name="Glavina del Rio T."/>
            <person name="Dalin E."/>
            <person name="Tice H."/>
            <person name="Bruce D."/>
            <person name="Goodwin L."/>
            <person name="Pitluck S."/>
            <person name="Kyrpides N."/>
            <person name="Mavromatis K."/>
            <person name="Ivanova N."/>
            <person name="Saunders E."/>
            <person name="Brettin T."/>
            <person name="Detter J.C."/>
            <person name="Han C."/>
            <person name="Larimer F."/>
            <person name="Land M."/>
            <person name="Hauser L."/>
            <person name="Markowitz V."/>
            <person name="Cheng J.-F."/>
            <person name="Hugenholtz P."/>
            <person name="Woyke T."/>
            <person name="Wu D."/>
            <person name="Gronow S."/>
            <person name="Klenk H.-P."/>
            <person name="Eisen J.A."/>
        </authorList>
    </citation>
    <scope>NUCLEOTIDE SEQUENCE</scope>
    <source>
        <strain evidence="2">Eklund 17B</strain>
    </source>
</reference>
<accession>B2TRE8</accession>
<name>B2TRE8_CLOBB</name>
<keyword evidence="1" id="KW-1133">Transmembrane helix</keyword>
<feature type="transmembrane region" description="Helical" evidence="1">
    <location>
        <begin position="20"/>
        <end position="41"/>
    </location>
</feature>
<dbReference type="AlphaFoldDB" id="B2TRE8"/>
<accession>U4P9P2</accession>
<organism evidence="2">
    <name type="scientific">Clostridium botulinum (strain Eklund 17B / Type B)</name>
    <dbReference type="NCBI Taxonomy" id="935198"/>
    <lineage>
        <taxon>Bacteria</taxon>
        <taxon>Bacillati</taxon>
        <taxon>Bacillota</taxon>
        <taxon>Clostridia</taxon>
        <taxon>Eubacteriales</taxon>
        <taxon>Clostridiaceae</taxon>
        <taxon>Clostridium</taxon>
    </lineage>
</organism>
<dbReference type="KEGG" id="cbk:CLL_A2182"/>
<protein>
    <submittedName>
        <fullName evidence="2">Uncharacterized protein</fullName>
    </submittedName>
</protein>
<evidence type="ECO:0000313" key="2">
    <source>
        <dbReference type="EMBL" id="ACD22638.1"/>
    </source>
</evidence>
<evidence type="ECO:0000256" key="1">
    <source>
        <dbReference type="SAM" id="Phobius"/>
    </source>
</evidence>
<proteinExistence type="predicted"/>
<keyword evidence="1" id="KW-0812">Transmembrane</keyword>
<dbReference type="EMBL" id="CP001056">
    <property type="protein sequence ID" value="ACD22638.1"/>
    <property type="molecule type" value="Genomic_DNA"/>
</dbReference>